<gene>
    <name evidence="1" type="ORF">SAMN05421788_113123</name>
</gene>
<dbReference type="AlphaFoldDB" id="A0A1N7RF47"/>
<dbReference type="RefSeq" id="WP_076382403.1">
    <property type="nucleotide sequence ID" value="NZ_AP017422.1"/>
</dbReference>
<dbReference type="EMBL" id="FTOR01000013">
    <property type="protein sequence ID" value="SIT33788.1"/>
    <property type="molecule type" value="Genomic_DNA"/>
</dbReference>
<name>A0A1N7RF47_9BACT</name>
<accession>A0A1N7RF47</accession>
<evidence type="ECO:0000313" key="1">
    <source>
        <dbReference type="EMBL" id="SIT33788.1"/>
    </source>
</evidence>
<protein>
    <submittedName>
        <fullName evidence="1">Uncharacterized protein</fullName>
    </submittedName>
</protein>
<keyword evidence="2" id="KW-1185">Reference proteome</keyword>
<proteinExistence type="predicted"/>
<organism evidence="1 2">
    <name type="scientific">Filimonas lacunae</name>
    <dbReference type="NCBI Taxonomy" id="477680"/>
    <lineage>
        <taxon>Bacteria</taxon>
        <taxon>Pseudomonadati</taxon>
        <taxon>Bacteroidota</taxon>
        <taxon>Chitinophagia</taxon>
        <taxon>Chitinophagales</taxon>
        <taxon>Chitinophagaceae</taxon>
        <taxon>Filimonas</taxon>
    </lineage>
</organism>
<dbReference type="STRING" id="477680.SAMN05421788_113123"/>
<evidence type="ECO:0000313" key="2">
    <source>
        <dbReference type="Proteomes" id="UP000186917"/>
    </source>
</evidence>
<dbReference type="OrthoDB" id="685543at2"/>
<dbReference type="Proteomes" id="UP000186917">
    <property type="component" value="Unassembled WGS sequence"/>
</dbReference>
<sequence length="84" mass="10123">MKNTQHEKLLEKMESDVRSFFLNNEYKKSKKELWELFTAFVYFRGEIDTGKEISDMLSFFEQLVGFLLTLNRINNRIIKLNQKP</sequence>
<reference evidence="2" key="1">
    <citation type="submission" date="2017-01" db="EMBL/GenBank/DDBJ databases">
        <authorList>
            <person name="Varghese N."/>
            <person name="Submissions S."/>
        </authorList>
    </citation>
    <scope>NUCLEOTIDE SEQUENCE [LARGE SCALE GENOMIC DNA]</scope>
    <source>
        <strain evidence="2">DSM 21054</strain>
    </source>
</reference>